<dbReference type="PROSITE" id="PS00211">
    <property type="entry name" value="ABC_TRANSPORTER_1"/>
    <property type="match status" value="1"/>
</dbReference>
<keyword evidence="5" id="KW-0547">Nucleotide-binding</keyword>
<keyword evidence="4" id="KW-0677">Repeat</keyword>
<organism evidence="10 11">
    <name type="scientific">Mycoplasmopsis equigenitalium</name>
    <dbReference type="NCBI Taxonomy" id="114883"/>
    <lineage>
        <taxon>Bacteria</taxon>
        <taxon>Bacillati</taxon>
        <taxon>Mycoplasmatota</taxon>
        <taxon>Mycoplasmoidales</taxon>
        <taxon>Metamycoplasmataceae</taxon>
        <taxon>Mycoplasmopsis</taxon>
    </lineage>
</organism>
<evidence type="ECO:0000313" key="10">
    <source>
        <dbReference type="EMBL" id="UUD36705.1"/>
    </source>
</evidence>
<dbReference type="Gene3D" id="3.40.50.300">
    <property type="entry name" value="P-loop containing nucleotide triphosphate hydrolases"/>
    <property type="match status" value="2"/>
</dbReference>
<dbReference type="InterPro" id="IPR027417">
    <property type="entry name" value="P-loop_NTPase"/>
</dbReference>
<gene>
    <name evidence="10" type="primary">gguA</name>
    <name evidence="10" type="ORF">NPA09_02210</name>
</gene>
<dbReference type="CDD" id="cd03216">
    <property type="entry name" value="ABC_Carb_Monos_I"/>
    <property type="match status" value="1"/>
</dbReference>
<evidence type="ECO:0000256" key="7">
    <source>
        <dbReference type="ARBA" id="ARBA00022967"/>
    </source>
</evidence>
<accession>A0ABY5J145</accession>
<evidence type="ECO:0000256" key="1">
    <source>
        <dbReference type="ARBA" id="ARBA00022448"/>
    </source>
</evidence>
<keyword evidence="2" id="KW-1003">Cell membrane</keyword>
<keyword evidence="7" id="KW-1278">Translocase</keyword>
<evidence type="ECO:0000259" key="9">
    <source>
        <dbReference type="PROSITE" id="PS50893"/>
    </source>
</evidence>
<evidence type="ECO:0000256" key="4">
    <source>
        <dbReference type="ARBA" id="ARBA00022737"/>
    </source>
</evidence>
<keyword evidence="11" id="KW-1185">Reference proteome</keyword>
<evidence type="ECO:0000256" key="6">
    <source>
        <dbReference type="ARBA" id="ARBA00022840"/>
    </source>
</evidence>
<evidence type="ECO:0000256" key="2">
    <source>
        <dbReference type="ARBA" id="ARBA00022475"/>
    </source>
</evidence>
<dbReference type="InterPro" id="IPR050107">
    <property type="entry name" value="ABC_carbohydrate_import_ATPase"/>
</dbReference>
<dbReference type="SUPFAM" id="SSF52540">
    <property type="entry name" value="P-loop containing nucleoside triphosphate hydrolases"/>
    <property type="match status" value="2"/>
</dbReference>
<protein>
    <submittedName>
        <fullName evidence="10">Sugar ABC transporter ATP-binding protein</fullName>
    </submittedName>
</protein>
<reference evidence="10" key="1">
    <citation type="submission" date="2022-07" db="EMBL/GenBank/DDBJ databases">
        <title>Complete genome of Mycoplasma equigenitalium type strain T37.</title>
        <authorList>
            <person name="Spergser J."/>
        </authorList>
    </citation>
    <scope>NUCLEOTIDE SEQUENCE</scope>
    <source>
        <strain evidence="10">T37</strain>
    </source>
</reference>
<keyword evidence="6 10" id="KW-0067">ATP-binding</keyword>
<evidence type="ECO:0000256" key="8">
    <source>
        <dbReference type="ARBA" id="ARBA00023136"/>
    </source>
</evidence>
<dbReference type="SMART" id="SM00382">
    <property type="entry name" value="AAA"/>
    <property type="match status" value="2"/>
</dbReference>
<dbReference type="PROSITE" id="PS50893">
    <property type="entry name" value="ABC_TRANSPORTER_2"/>
    <property type="match status" value="2"/>
</dbReference>
<dbReference type="RefSeq" id="WP_129723259.1">
    <property type="nucleotide sequence ID" value="NZ_CP101808.1"/>
</dbReference>
<dbReference type="CDD" id="cd03215">
    <property type="entry name" value="ABC_Carb_Monos_II"/>
    <property type="match status" value="1"/>
</dbReference>
<dbReference type="EMBL" id="CP101808">
    <property type="protein sequence ID" value="UUD36705.1"/>
    <property type="molecule type" value="Genomic_DNA"/>
</dbReference>
<dbReference type="GO" id="GO:0005524">
    <property type="term" value="F:ATP binding"/>
    <property type="evidence" value="ECO:0007669"/>
    <property type="project" value="UniProtKB-KW"/>
</dbReference>
<evidence type="ECO:0000256" key="3">
    <source>
        <dbReference type="ARBA" id="ARBA00022597"/>
    </source>
</evidence>
<dbReference type="PANTHER" id="PTHR43790">
    <property type="entry name" value="CARBOHYDRATE TRANSPORT ATP-BINDING PROTEIN MG119-RELATED"/>
    <property type="match status" value="1"/>
</dbReference>
<evidence type="ECO:0000256" key="5">
    <source>
        <dbReference type="ARBA" id="ARBA00022741"/>
    </source>
</evidence>
<evidence type="ECO:0000313" key="11">
    <source>
        <dbReference type="Proteomes" id="UP001059576"/>
    </source>
</evidence>
<dbReference type="InterPro" id="IPR003593">
    <property type="entry name" value="AAA+_ATPase"/>
</dbReference>
<keyword evidence="8" id="KW-0472">Membrane</keyword>
<dbReference type="Proteomes" id="UP001059576">
    <property type="component" value="Chromosome"/>
</dbReference>
<proteinExistence type="predicted"/>
<dbReference type="InterPro" id="IPR003439">
    <property type="entry name" value="ABC_transporter-like_ATP-bd"/>
</dbReference>
<keyword evidence="1" id="KW-0813">Transport</keyword>
<name>A0ABY5J145_9BACT</name>
<dbReference type="InterPro" id="IPR017871">
    <property type="entry name" value="ABC_transporter-like_CS"/>
</dbReference>
<feature type="domain" description="ABC transporter" evidence="9">
    <location>
        <begin position="8"/>
        <end position="247"/>
    </location>
</feature>
<sequence>MGKIDYILELDKVTKTYPGVVALNDVSFKVKRGKILSLVGENGAGKSTLLKVISGVIPNNKFSGNVVFEGINTNFASLKDSEKAGIAIIHQELAISPHLTAYENMFVGRYIRNKLGFLNWSEMIKQAKYYMYMVGLKIDPSVKAGTLSIAQQQLLEIAKALSKQAKLLILDEPTSSLNDSDSYALLDIIKKLKDENGITSIFVSHKLKEVAYVSDDITIIRDGKHISDYSNSKENPINEDQLIKDIVGRELGSKFPPRPEYRQIGDTILEVKNWAVEHPKIKDYMAVKRASFDVRKGEIVGISGLVGSGRTELAKSIFGHSYGIKRSGTLKLKGEITELRSVAESLKKGLAYASEDRKNEGLIQMFSVHTNINQSAGHIYNRFGFLNKNKEIDNSNKRKYQVNIKVPDIFYPVSTLSGGNQQKVLLAKSLSTEFDVLIIDEPTRGIDVGSKYEIYKILFDIIKQGKAVVVISSEIEELLGITDRIFVMSHGEIKGEITTKDATSEKIMQIAIGTKQQEGRINATK</sequence>
<feature type="domain" description="ABC transporter" evidence="9">
    <location>
        <begin position="269"/>
        <end position="515"/>
    </location>
</feature>
<dbReference type="PANTHER" id="PTHR43790:SF1">
    <property type="entry name" value="XYLOSE IMPORT ATP-BINDING PROTEIN XYLG"/>
    <property type="match status" value="1"/>
</dbReference>
<dbReference type="Pfam" id="PF00005">
    <property type="entry name" value="ABC_tran"/>
    <property type="match status" value="2"/>
</dbReference>
<keyword evidence="3" id="KW-0762">Sugar transport</keyword>